<dbReference type="InterPro" id="IPR050316">
    <property type="entry name" value="Tyrosinase/Hemocyanin"/>
</dbReference>
<dbReference type="PANTHER" id="PTHR11474:SF116">
    <property type="entry name" value="TYROSINASE"/>
    <property type="match status" value="1"/>
</dbReference>
<dbReference type="STRING" id="97972.A0A2V1DYD0"/>
<dbReference type="AlphaFoldDB" id="A0A2V1DYD0"/>
<keyword evidence="6" id="KW-1185">Reference proteome</keyword>
<feature type="signal peptide" evidence="2">
    <location>
        <begin position="1"/>
        <end position="19"/>
    </location>
</feature>
<protein>
    <submittedName>
        <fullName evidence="5">Di-copper centre-containing protein</fullName>
    </submittedName>
</protein>
<dbReference type="PROSITE" id="PS00497">
    <property type="entry name" value="TYROSINASE_1"/>
    <property type="match status" value="1"/>
</dbReference>
<keyword evidence="2" id="KW-0732">Signal</keyword>
<evidence type="ECO:0000259" key="4">
    <source>
        <dbReference type="PROSITE" id="PS00498"/>
    </source>
</evidence>
<sequence length="409" mass="44778">MRFSSHATLGLLAATVSNAFPRPYDESPEMISPSGDDAETLAQLATYAQDVTNSNLPDAKRGLKGKPGSCNLRNLSVRREWGTLSKPERKAYTNAVLCLQNKQSRTPSSLIPGAKSRFDDWVGTHINQTTTIHYTGTFLAWHRYFTWEYEQALRNECGYNGTQPYWDWSKTANTSLETSPIFDGSEYSISGNGEFIPDKPDIIVGGQGLPEFPIPAGSGGGCVTSGPFKNMTLNLGPVQLSLPGGKTESNGDGLGYNPRCLKRDLTNEVNRRFANATSVVRNILLPKDVYDFQMTLQGYPGTNDIGVHGGGHFTLGGDPGRDLFVSPGDPAFYLHHSMIDRVWWMWQSLDVEKRTSAEGISGTGTFMNQPPSANTTLDTEIDLGFAAGKPIKMRDLMSTTAGPFCYTYL</sequence>
<dbReference type="GO" id="GO:0016491">
    <property type="term" value="F:oxidoreductase activity"/>
    <property type="evidence" value="ECO:0007669"/>
    <property type="project" value="InterPro"/>
</dbReference>
<evidence type="ECO:0000256" key="2">
    <source>
        <dbReference type="SAM" id="SignalP"/>
    </source>
</evidence>
<feature type="chain" id="PRO_5016112085" evidence="2">
    <location>
        <begin position="20"/>
        <end position="409"/>
    </location>
</feature>
<dbReference type="OrthoDB" id="6132182at2759"/>
<dbReference type="EMBL" id="KZ805332">
    <property type="protein sequence ID" value="PVI03373.1"/>
    <property type="molecule type" value="Genomic_DNA"/>
</dbReference>
<dbReference type="GO" id="GO:0046872">
    <property type="term" value="F:metal ion binding"/>
    <property type="evidence" value="ECO:0007669"/>
    <property type="project" value="UniProtKB-KW"/>
</dbReference>
<evidence type="ECO:0000256" key="1">
    <source>
        <dbReference type="ARBA" id="ARBA00022723"/>
    </source>
</evidence>
<dbReference type="SUPFAM" id="SSF48056">
    <property type="entry name" value="Di-copper centre-containing domain"/>
    <property type="match status" value="1"/>
</dbReference>
<dbReference type="PROSITE" id="PS00498">
    <property type="entry name" value="TYROSINASE_2"/>
    <property type="match status" value="1"/>
</dbReference>
<dbReference type="PRINTS" id="PR00092">
    <property type="entry name" value="TYROSINASE"/>
</dbReference>
<feature type="domain" description="Tyrosinase copper-binding" evidence="3">
    <location>
        <begin position="133"/>
        <end position="150"/>
    </location>
</feature>
<evidence type="ECO:0000313" key="5">
    <source>
        <dbReference type="EMBL" id="PVI03373.1"/>
    </source>
</evidence>
<dbReference type="Gene3D" id="1.10.1280.10">
    <property type="entry name" value="Di-copper center containing domain from catechol oxidase"/>
    <property type="match status" value="1"/>
</dbReference>
<dbReference type="InterPro" id="IPR008922">
    <property type="entry name" value="Di-copper_centre_dom_sf"/>
</dbReference>
<feature type="domain" description="Tyrosinase copper-binding" evidence="4">
    <location>
        <begin position="329"/>
        <end position="340"/>
    </location>
</feature>
<dbReference type="InterPro" id="IPR002227">
    <property type="entry name" value="Tyrosinase_Cu-bd"/>
</dbReference>
<organism evidence="5 6">
    <name type="scientific">Periconia macrospinosa</name>
    <dbReference type="NCBI Taxonomy" id="97972"/>
    <lineage>
        <taxon>Eukaryota</taxon>
        <taxon>Fungi</taxon>
        <taxon>Dikarya</taxon>
        <taxon>Ascomycota</taxon>
        <taxon>Pezizomycotina</taxon>
        <taxon>Dothideomycetes</taxon>
        <taxon>Pleosporomycetidae</taxon>
        <taxon>Pleosporales</taxon>
        <taxon>Massarineae</taxon>
        <taxon>Periconiaceae</taxon>
        <taxon>Periconia</taxon>
    </lineage>
</organism>
<evidence type="ECO:0000259" key="3">
    <source>
        <dbReference type="PROSITE" id="PS00497"/>
    </source>
</evidence>
<reference evidence="5 6" key="1">
    <citation type="journal article" date="2018" name="Sci. Rep.">
        <title>Comparative genomics provides insights into the lifestyle and reveals functional heterogeneity of dark septate endophytic fungi.</title>
        <authorList>
            <person name="Knapp D.G."/>
            <person name="Nemeth J.B."/>
            <person name="Barry K."/>
            <person name="Hainaut M."/>
            <person name="Henrissat B."/>
            <person name="Johnson J."/>
            <person name="Kuo A."/>
            <person name="Lim J.H.P."/>
            <person name="Lipzen A."/>
            <person name="Nolan M."/>
            <person name="Ohm R.A."/>
            <person name="Tamas L."/>
            <person name="Grigoriev I.V."/>
            <person name="Spatafora J.W."/>
            <person name="Nagy L.G."/>
            <person name="Kovacs G.M."/>
        </authorList>
    </citation>
    <scope>NUCLEOTIDE SEQUENCE [LARGE SCALE GENOMIC DNA]</scope>
    <source>
        <strain evidence="5 6">DSE2036</strain>
    </source>
</reference>
<dbReference type="Pfam" id="PF00264">
    <property type="entry name" value="Tyrosinase"/>
    <property type="match status" value="1"/>
</dbReference>
<keyword evidence="1" id="KW-0479">Metal-binding</keyword>
<dbReference type="Proteomes" id="UP000244855">
    <property type="component" value="Unassembled WGS sequence"/>
</dbReference>
<gene>
    <name evidence="5" type="ORF">DM02DRAFT_256945</name>
</gene>
<proteinExistence type="predicted"/>
<dbReference type="PANTHER" id="PTHR11474">
    <property type="entry name" value="TYROSINASE FAMILY MEMBER"/>
    <property type="match status" value="1"/>
</dbReference>
<accession>A0A2V1DYD0</accession>
<evidence type="ECO:0000313" key="6">
    <source>
        <dbReference type="Proteomes" id="UP000244855"/>
    </source>
</evidence>
<name>A0A2V1DYD0_9PLEO</name>